<dbReference type="PANTHER" id="PTHR41260">
    <property type="entry name" value="PROTEIN ECSC"/>
    <property type="match status" value="1"/>
</dbReference>
<accession>A0A1E5LCM5</accession>
<dbReference type="Proteomes" id="UP000095209">
    <property type="component" value="Unassembled WGS sequence"/>
</dbReference>
<sequence>MQWTKTEQQVLEELSVWEEQLSQYESTDFERTYDKWIMTAFNNIDESIKNRLFEKLDSWLFHMHAIIRNTQFQIEERNHLITEARLFNEDIKVIDDLKELSLPQIIYLAEQRIAKQRLLSFAQGGITGSGGILTLGADLPLMAMLNLRSVQTIAMSYGYEVSNPFEMMMSFKVFHMAALPKRLRGAGWEKLKDELEQFDDEHYFYTGDERLTDETWFDQPLRQLFKALLILTLRKKLIQGIPLLGIGVGAGMNYQLSRQVTDFAQRFYQLRYLKEKENRK</sequence>
<dbReference type="RefSeq" id="WP_069718109.1">
    <property type="nucleotide sequence ID" value="NZ_MJEH01000044.1"/>
</dbReference>
<dbReference type="Pfam" id="PF12787">
    <property type="entry name" value="EcsC"/>
    <property type="match status" value="1"/>
</dbReference>
<comment type="caution">
    <text evidence="1">The sequence shown here is derived from an EMBL/GenBank/DDBJ whole genome shotgun (WGS) entry which is preliminary data.</text>
</comment>
<dbReference type="PANTHER" id="PTHR41260:SF1">
    <property type="entry name" value="PROTEIN ECSC"/>
    <property type="match status" value="1"/>
</dbReference>
<keyword evidence="2" id="KW-1185">Reference proteome</keyword>
<dbReference type="InterPro" id="IPR024787">
    <property type="entry name" value="EcsC"/>
</dbReference>
<dbReference type="EMBL" id="MJEH01000044">
    <property type="protein sequence ID" value="OEH91824.1"/>
    <property type="molecule type" value="Genomic_DNA"/>
</dbReference>
<dbReference type="OrthoDB" id="2040879at2"/>
<proteinExistence type="predicted"/>
<protein>
    <submittedName>
        <fullName evidence="1">ABC transporter substrate-binding protein</fullName>
    </submittedName>
</protein>
<dbReference type="AlphaFoldDB" id="A0A1E5LCM5"/>
<name>A0A1E5LCM5_9BACI</name>
<evidence type="ECO:0000313" key="2">
    <source>
        <dbReference type="Proteomes" id="UP000095209"/>
    </source>
</evidence>
<organism evidence="1 2">
    <name type="scientific">Bacillus solimangrovi</name>
    <dbReference type="NCBI Taxonomy" id="1305675"/>
    <lineage>
        <taxon>Bacteria</taxon>
        <taxon>Bacillati</taxon>
        <taxon>Bacillota</taxon>
        <taxon>Bacilli</taxon>
        <taxon>Bacillales</taxon>
        <taxon>Bacillaceae</taxon>
        <taxon>Bacillus</taxon>
    </lineage>
</organism>
<evidence type="ECO:0000313" key="1">
    <source>
        <dbReference type="EMBL" id="OEH91824.1"/>
    </source>
</evidence>
<gene>
    <name evidence="1" type="ORF">BFG57_03545</name>
</gene>
<dbReference type="STRING" id="1305675.BFG57_03545"/>
<reference evidence="1 2" key="1">
    <citation type="submission" date="2016-08" db="EMBL/GenBank/DDBJ databases">
        <title>Genome of Bacillus solimangrovi GH2-4.</title>
        <authorList>
            <person name="Lim S."/>
            <person name="Kim B.-C."/>
        </authorList>
    </citation>
    <scope>NUCLEOTIDE SEQUENCE [LARGE SCALE GENOMIC DNA]</scope>
    <source>
        <strain evidence="1 2">GH2-4</strain>
    </source>
</reference>